<keyword evidence="2 9" id="KW-0812">Transmembrane</keyword>
<dbReference type="InterPro" id="IPR001841">
    <property type="entry name" value="Znf_RING"/>
</dbReference>
<comment type="caution">
    <text evidence="11">The sequence shown here is derived from an EMBL/GenBank/DDBJ whole genome shotgun (WGS) entry which is preliminary data.</text>
</comment>
<evidence type="ECO:0000256" key="4">
    <source>
        <dbReference type="ARBA" id="ARBA00022771"/>
    </source>
</evidence>
<feature type="domain" description="RING-type" evidence="10">
    <location>
        <begin position="77"/>
        <end position="119"/>
    </location>
</feature>
<keyword evidence="5" id="KW-0862">Zinc</keyword>
<evidence type="ECO:0000313" key="11">
    <source>
        <dbReference type="EMBL" id="KAG6512166.1"/>
    </source>
</evidence>
<dbReference type="GO" id="GO:0016020">
    <property type="term" value="C:membrane"/>
    <property type="evidence" value="ECO:0007669"/>
    <property type="project" value="UniProtKB-SubCell"/>
</dbReference>
<keyword evidence="6 9" id="KW-1133">Transmembrane helix</keyword>
<name>A0A8J5GXV3_ZINOF</name>
<dbReference type="AlphaFoldDB" id="A0A8J5GXV3"/>
<feature type="transmembrane region" description="Helical" evidence="9">
    <location>
        <begin position="6"/>
        <end position="28"/>
    </location>
</feature>
<accession>A0A8J5GXV3</accession>
<dbReference type="PANTHER" id="PTHR46539">
    <property type="entry name" value="E3 UBIQUITIN-PROTEIN LIGASE ATL42"/>
    <property type="match status" value="1"/>
</dbReference>
<evidence type="ECO:0000256" key="7">
    <source>
        <dbReference type="ARBA" id="ARBA00023136"/>
    </source>
</evidence>
<evidence type="ECO:0000256" key="8">
    <source>
        <dbReference type="PROSITE-ProRule" id="PRU00175"/>
    </source>
</evidence>
<comment type="subcellular location">
    <subcellularLocation>
        <location evidence="1">Membrane</location>
    </subcellularLocation>
</comment>
<evidence type="ECO:0000256" key="3">
    <source>
        <dbReference type="ARBA" id="ARBA00022723"/>
    </source>
</evidence>
<sequence length="141" mass="14862">MWAVFFAFATLFLVCFGIGMMFTVYVCLMWSAMLGDQPEAAAMAAEGKAGAGLSTAELDQLAAVVVGAGVGPRGQECAVCLEEIEEGQAARVLPGCLHAFHQECADRWLAEHRECPLCRTVLCPPPPTPPPAAAQVQVVVA</sequence>
<proteinExistence type="predicted"/>
<protein>
    <recommendedName>
        <fullName evidence="10">RING-type domain-containing protein</fullName>
    </recommendedName>
</protein>
<evidence type="ECO:0000313" key="12">
    <source>
        <dbReference type="Proteomes" id="UP000734854"/>
    </source>
</evidence>
<dbReference type="Proteomes" id="UP000734854">
    <property type="component" value="Unassembled WGS sequence"/>
</dbReference>
<dbReference type="EMBL" id="JACMSC010000008">
    <property type="protein sequence ID" value="KAG6512166.1"/>
    <property type="molecule type" value="Genomic_DNA"/>
</dbReference>
<evidence type="ECO:0000256" key="1">
    <source>
        <dbReference type="ARBA" id="ARBA00004370"/>
    </source>
</evidence>
<dbReference type="PANTHER" id="PTHR46539:SF33">
    <property type="entry name" value="(WILD MALAYSIAN BANANA) HYPOTHETICAL PROTEIN"/>
    <property type="match status" value="1"/>
</dbReference>
<keyword evidence="12" id="KW-1185">Reference proteome</keyword>
<evidence type="ECO:0000256" key="5">
    <source>
        <dbReference type="ARBA" id="ARBA00022833"/>
    </source>
</evidence>
<keyword evidence="4 8" id="KW-0863">Zinc-finger</keyword>
<dbReference type="PROSITE" id="PS50089">
    <property type="entry name" value="ZF_RING_2"/>
    <property type="match status" value="1"/>
</dbReference>
<dbReference type="Pfam" id="PF13639">
    <property type="entry name" value="zf-RING_2"/>
    <property type="match status" value="1"/>
</dbReference>
<keyword evidence="3" id="KW-0479">Metal-binding</keyword>
<keyword evidence="7 9" id="KW-0472">Membrane</keyword>
<evidence type="ECO:0000259" key="10">
    <source>
        <dbReference type="PROSITE" id="PS50089"/>
    </source>
</evidence>
<organism evidence="11 12">
    <name type="scientific">Zingiber officinale</name>
    <name type="common">Ginger</name>
    <name type="synonym">Amomum zingiber</name>
    <dbReference type="NCBI Taxonomy" id="94328"/>
    <lineage>
        <taxon>Eukaryota</taxon>
        <taxon>Viridiplantae</taxon>
        <taxon>Streptophyta</taxon>
        <taxon>Embryophyta</taxon>
        <taxon>Tracheophyta</taxon>
        <taxon>Spermatophyta</taxon>
        <taxon>Magnoliopsida</taxon>
        <taxon>Liliopsida</taxon>
        <taxon>Zingiberales</taxon>
        <taxon>Zingiberaceae</taxon>
        <taxon>Zingiber</taxon>
    </lineage>
</organism>
<gene>
    <name evidence="11" type="ORF">ZIOFF_030261</name>
</gene>
<dbReference type="GO" id="GO:0008270">
    <property type="term" value="F:zinc ion binding"/>
    <property type="evidence" value="ECO:0007669"/>
    <property type="project" value="UniProtKB-KW"/>
</dbReference>
<evidence type="ECO:0000256" key="2">
    <source>
        <dbReference type="ARBA" id="ARBA00022692"/>
    </source>
</evidence>
<evidence type="ECO:0000256" key="6">
    <source>
        <dbReference type="ARBA" id="ARBA00022989"/>
    </source>
</evidence>
<reference evidence="11 12" key="1">
    <citation type="submission" date="2020-08" db="EMBL/GenBank/DDBJ databases">
        <title>Plant Genome Project.</title>
        <authorList>
            <person name="Zhang R.-G."/>
        </authorList>
    </citation>
    <scope>NUCLEOTIDE SEQUENCE [LARGE SCALE GENOMIC DNA]</scope>
    <source>
        <tissue evidence="11">Rhizome</tissue>
    </source>
</reference>
<evidence type="ECO:0000256" key="9">
    <source>
        <dbReference type="SAM" id="Phobius"/>
    </source>
</evidence>
<dbReference type="OrthoDB" id="8062037at2759"/>
<dbReference type="SMART" id="SM00184">
    <property type="entry name" value="RING"/>
    <property type="match status" value="1"/>
</dbReference>